<proteinExistence type="predicted"/>
<evidence type="ECO:0000313" key="1">
    <source>
        <dbReference type="EMBL" id="DBA51992.1"/>
    </source>
</evidence>
<sequence>MKEETIVRPEIKCTTIERLRKYGEFAPNTSIDWMVNFVLDKLERKK</sequence>
<organism evidence="1">
    <name type="scientific">Nitrosopumilaceae spindle-shaped virus</name>
    <dbReference type="NCBI Taxonomy" id="3065433"/>
    <lineage>
        <taxon>Viruses</taxon>
    </lineage>
</organism>
<protein>
    <submittedName>
        <fullName evidence="1">ORF34</fullName>
    </submittedName>
</protein>
<reference evidence="1" key="2">
    <citation type="submission" date="2024-03" db="EMBL/GenBank/DDBJ databases">
        <authorList>
            <person name="Ni Y."/>
            <person name="Xu T."/>
            <person name="Yan S."/>
            <person name="Chen L."/>
            <person name="Wang Y."/>
        </authorList>
    </citation>
    <scope>NUCLEOTIDE SEQUENCE</scope>
    <source>
        <strain evidence="1">NTM1</strain>
    </source>
</reference>
<reference evidence="1" key="1">
    <citation type="journal article" date="2024" name="Environ. Microbiol. Rep.">
        <title>Hiding in plain sight: The discovery of complete genomes of 11 hypothetical spindle-shaped viruses that putatively infect mesophilic ammonia-oxidizing archaea.</title>
        <authorList>
            <person name="Ni Y."/>
            <person name="Xu T."/>
            <person name="Yan S."/>
            <person name="Chen L."/>
            <person name="Wang Y."/>
        </authorList>
    </citation>
    <scope>NUCLEOTIDE SEQUENCE</scope>
    <source>
        <strain evidence="1">NTM1</strain>
    </source>
</reference>
<dbReference type="EMBL" id="BK067788">
    <property type="protein sequence ID" value="DBA51992.1"/>
    <property type="molecule type" value="Genomic_DNA"/>
</dbReference>
<accession>A0AAT9JAH9</accession>
<name>A0AAT9JAH9_9VIRU</name>